<evidence type="ECO:0000313" key="1">
    <source>
        <dbReference type="EMBL" id="TCL76963.1"/>
    </source>
</evidence>
<proteinExistence type="predicted"/>
<gene>
    <name evidence="1" type="ORF">EDC14_1001248</name>
</gene>
<comment type="caution">
    <text evidence="1">The sequence shown here is derived from an EMBL/GenBank/DDBJ whole genome shotgun (WGS) entry which is preliminary data.</text>
</comment>
<protein>
    <submittedName>
        <fullName evidence="1">Uncharacterized protein</fullName>
    </submittedName>
</protein>
<organism evidence="1 2">
    <name type="scientific">Hydrogenispora ethanolica</name>
    <dbReference type="NCBI Taxonomy" id="1082276"/>
    <lineage>
        <taxon>Bacteria</taxon>
        <taxon>Bacillati</taxon>
        <taxon>Bacillota</taxon>
        <taxon>Hydrogenispora</taxon>
    </lineage>
</organism>
<keyword evidence="2" id="KW-1185">Reference proteome</keyword>
<reference evidence="1 2" key="1">
    <citation type="submission" date="2019-03" db="EMBL/GenBank/DDBJ databases">
        <title>Genomic Encyclopedia of Type Strains, Phase IV (KMG-IV): sequencing the most valuable type-strain genomes for metagenomic binning, comparative biology and taxonomic classification.</title>
        <authorList>
            <person name="Goeker M."/>
        </authorList>
    </citation>
    <scope>NUCLEOTIDE SEQUENCE [LARGE SCALE GENOMIC DNA]</scope>
    <source>
        <strain evidence="1 2">LX-B</strain>
    </source>
</reference>
<dbReference type="Proteomes" id="UP000295008">
    <property type="component" value="Unassembled WGS sequence"/>
</dbReference>
<name>A0A4R1SBM7_HYDET</name>
<dbReference type="EMBL" id="SLUN01000001">
    <property type="protein sequence ID" value="TCL76963.1"/>
    <property type="molecule type" value="Genomic_DNA"/>
</dbReference>
<sequence length="94" mass="10605">MNEDRSSVNKELAWMAQGTAAAAAIDPVANQQRALVNQVIAGVVSGPYYQWRFECRNYSSEDYREIHSRHSLYGIPEGIKCRRGCRKSSLAEIQ</sequence>
<evidence type="ECO:0000313" key="2">
    <source>
        <dbReference type="Proteomes" id="UP000295008"/>
    </source>
</evidence>
<dbReference type="AlphaFoldDB" id="A0A4R1SBM7"/>
<accession>A0A4R1SBM7</accession>